<evidence type="ECO:0008006" key="3">
    <source>
        <dbReference type="Google" id="ProtNLM"/>
    </source>
</evidence>
<evidence type="ECO:0000313" key="2">
    <source>
        <dbReference type="Proteomes" id="UP000323671"/>
    </source>
</evidence>
<dbReference type="PANTHER" id="PTHR37953:SF1">
    <property type="entry name" value="UPF0127 PROTEIN MJ1496"/>
    <property type="match status" value="1"/>
</dbReference>
<accession>A0A5C1EBV1</accession>
<dbReference type="Pfam" id="PF02643">
    <property type="entry name" value="DUF192"/>
    <property type="match status" value="1"/>
</dbReference>
<dbReference type="AlphaFoldDB" id="A0A5C1EBV1"/>
<protein>
    <recommendedName>
        <fullName evidence="3">DUF192 domain-containing protein</fullName>
    </recommendedName>
</protein>
<dbReference type="KEGG" id="otr:OTERR_22520"/>
<dbReference type="EMBL" id="CP022579">
    <property type="protein sequence ID" value="QEL65728.1"/>
    <property type="molecule type" value="Genomic_DNA"/>
</dbReference>
<sequence>MLNTVPSLSFLSRWRQALPRLSRTWLAALPAAIVVTGPAAEEFPRMELAAGIHRIEAEVAATQETREKGLMYRTALAPNQGMLFVFPQAARHCMWMRNTLLPLSVAFIDGQGRIINVAEMQPRTENNHCSAEPARFALEMNSGWFSSRGLKSGMSIQGIERAPAPR</sequence>
<reference evidence="1 2" key="1">
    <citation type="submission" date="2017-07" db="EMBL/GenBank/DDBJ databases">
        <title>Complete genome sequence of Oryzomicrobium terrae TPP412.</title>
        <authorList>
            <person name="Chiu L.-W."/>
            <person name="Lo K.-J."/>
            <person name="Tsai Y.-M."/>
            <person name="Lin S.-S."/>
            <person name="Kuo C.-H."/>
            <person name="Liu C.-T."/>
        </authorList>
    </citation>
    <scope>NUCLEOTIDE SEQUENCE [LARGE SCALE GENOMIC DNA]</scope>
    <source>
        <strain evidence="1 2">TPP412</strain>
    </source>
</reference>
<organism evidence="1 2">
    <name type="scientific">Oryzomicrobium terrae</name>
    <dbReference type="NCBI Taxonomy" id="1735038"/>
    <lineage>
        <taxon>Bacteria</taxon>
        <taxon>Pseudomonadati</taxon>
        <taxon>Pseudomonadota</taxon>
        <taxon>Betaproteobacteria</taxon>
        <taxon>Rhodocyclales</taxon>
        <taxon>Rhodocyclaceae</taxon>
        <taxon>Oryzomicrobium</taxon>
    </lineage>
</organism>
<dbReference type="Gene3D" id="2.60.120.1140">
    <property type="entry name" value="Protein of unknown function DUF192"/>
    <property type="match status" value="1"/>
</dbReference>
<dbReference type="Proteomes" id="UP000323671">
    <property type="component" value="Chromosome"/>
</dbReference>
<dbReference type="PANTHER" id="PTHR37953">
    <property type="entry name" value="UPF0127 PROTEIN MJ1496"/>
    <property type="match status" value="1"/>
</dbReference>
<evidence type="ECO:0000313" key="1">
    <source>
        <dbReference type="EMBL" id="QEL65728.1"/>
    </source>
</evidence>
<dbReference type="InterPro" id="IPR003795">
    <property type="entry name" value="DUF192"/>
</dbReference>
<proteinExistence type="predicted"/>
<dbReference type="RefSeq" id="WP_082396913.1">
    <property type="nucleotide sequence ID" value="NZ_CP022579.1"/>
</dbReference>
<keyword evidence="2" id="KW-1185">Reference proteome</keyword>
<dbReference type="InterPro" id="IPR038695">
    <property type="entry name" value="Saro_0823-like_sf"/>
</dbReference>
<name>A0A5C1EBV1_9RHOO</name>
<gene>
    <name evidence="1" type="ORF">OTERR_22520</name>
</gene>